<dbReference type="EMBL" id="BTGU01000404">
    <property type="protein sequence ID" value="GMN67096.1"/>
    <property type="molecule type" value="Genomic_DNA"/>
</dbReference>
<dbReference type="EMBL" id="BTGU01000400">
    <property type="protein sequence ID" value="GMN67055.1"/>
    <property type="molecule type" value="Genomic_DNA"/>
</dbReference>
<name>A0AA88JAS6_FICCA</name>
<comment type="caution">
    <text evidence="2">The sequence shown here is derived from an EMBL/GenBank/DDBJ whole genome shotgun (WGS) entry which is preliminary data.</text>
</comment>
<feature type="region of interest" description="Disordered" evidence="1">
    <location>
        <begin position="1"/>
        <end position="46"/>
    </location>
</feature>
<accession>A0AA88JAS6</accession>
<evidence type="ECO:0000313" key="3">
    <source>
        <dbReference type="EMBL" id="GMN67083.1"/>
    </source>
</evidence>
<dbReference type="EMBL" id="BTGU01000403">
    <property type="protein sequence ID" value="GMN67083.1"/>
    <property type="molecule type" value="Genomic_DNA"/>
</dbReference>
<evidence type="ECO:0000313" key="5">
    <source>
        <dbReference type="Proteomes" id="UP001187192"/>
    </source>
</evidence>
<proteinExistence type="predicted"/>
<evidence type="ECO:0000313" key="2">
    <source>
        <dbReference type="EMBL" id="GMN67055.1"/>
    </source>
</evidence>
<protein>
    <submittedName>
        <fullName evidence="2">Uncharacterized protein</fullName>
    </submittedName>
</protein>
<dbReference type="Proteomes" id="UP001187192">
    <property type="component" value="Unassembled WGS sequence"/>
</dbReference>
<gene>
    <name evidence="2" type="ORF">TIFTF001_036125</name>
    <name evidence="3" type="ORF">TIFTF001_036151</name>
    <name evidence="4" type="ORF">TIFTF001_036156</name>
</gene>
<evidence type="ECO:0000313" key="4">
    <source>
        <dbReference type="EMBL" id="GMN67096.1"/>
    </source>
</evidence>
<dbReference type="AlphaFoldDB" id="A0AA88JAS6"/>
<sequence>MADRRSNRTNGGNARDQQRDQEYCPSRERSRSRDNQVARSRTATPLVAPRRFYSGHYRRDTMNVRRSTTSMFDRLRQAGIN</sequence>
<keyword evidence="5" id="KW-1185">Reference proteome</keyword>
<organism evidence="2 5">
    <name type="scientific">Ficus carica</name>
    <name type="common">Common fig</name>
    <dbReference type="NCBI Taxonomy" id="3494"/>
    <lineage>
        <taxon>Eukaryota</taxon>
        <taxon>Viridiplantae</taxon>
        <taxon>Streptophyta</taxon>
        <taxon>Embryophyta</taxon>
        <taxon>Tracheophyta</taxon>
        <taxon>Spermatophyta</taxon>
        <taxon>Magnoliopsida</taxon>
        <taxon>eudicotyledons</taxon>
        <taxon>Gunneridae</taxon>
        <taxon>Pentapetalae</taxon>
        <taxon>rosids</taxon>
        <taxon>fabids</taxon>
        <taxon>Rosales</taxon>
        <taxon>Moraceae</taxon>
        <taxon>Ficeae</taxon>
        <taxon>Ficus</taxon>
    </lineage>
</organism>
<feature type="compositionally biased region" description="Basic and acidic residues" evidence="1">
    <location>
        <begin position="16"/>
        <end position="36"/>
    </location>
</feature>
<evidence type="ECO:0000256" key="1">
    <source>
        <dbReference type="SAM" id="MobiDB-lite"/>
    </source>
</evidence>
<reference evidence="2" key="1">
    <citation type="submission" date="2023-07" db="EMBL/GenBank/DDBJ databases">
        <title>draft genome sequence of fig (Ficus carica).</title>
        <authorList>
            <person name="Takahashi T."/>
            <person name="Nishimura K."/>
        </authorList>
    </citation>
    <scope>NUCLEOTIDE SEQUENCE</scope>
</reference>